<name>A0A9P4W3J3_CURKU</name>
<gene>
    <name evidence="2" type="ORF">E8E13_003331</name>
</gene>
<proteinExistence type="predicted"/>
<dbReference type="Proteomes" id="UP000801428">
    <property type="component" value="Unassembled WGS sequence"/>
</dbReference>
<evidence type="ECO:0008006" key="4">
    <source>
        <dbReference type="Google" id="ProtNLM"/>
    </source>
</evidence>
<accession>A0A9P4W3J3</accession>
<sequence length="343" mass="38921">MTLSVSTSVTASPAKPSMHALPSLPFYAIWDLEKTDNDEVRAAENDESDKGFQLLPNELLGKIVDYLEDPKDTYSFRGVSTCFLDLYHRSVAKKLSDSTVFPANVSMVNFLKHLKNPDIAKYVRELTILAEGLSEHIHGYAWAWEDLLLDMGVPVEDEDVNLINRINDIHHDDSLLDDAFHASGIYRNMLTTLLRRCPNLKTIYVRKLKAGEHIPGWRGVKLFKDLSFYEAGMDFRKIFYGGWQYDLLHKRVTFYYDIYDGHWYFEDCAGPQARFIDDLEAAVNACGRRIEQRFILPDPLPSRPPKDTNASRRAAQEAAKSKSHAAEAPQAQVDADSSAQDSV</sequence>
<feature type="region of interest" description="Disordered" evidence="1">
    <location>
        <begin position="297"/>
        <end position="343"/>
    </location>
</feature>
<evidence type="ECO:0000313" key="3">
    <source>
        <dbReference type="Proteomes" id="UP000801428"/>
    </source>
</evidence>
<keyword evidence="3" id="KW-1185">Reference proteome</keyword>
<evidence type="ECO:0000256" key="1">
    <source>
        <dbReference type="SAM" id="MobiDB-lite"/>
    </source>
</evidence>
<comment type="caution">
    <text evidence="2">The sequence shown here is derived from an EMBL/GenBank/DDBJ whole genome shotgun (WGS) entry which is preliminary data.</text>
</comment>
<dbReference type="EMBL" id="SWKU01000025">
    <property type="protein sequence ID" value="KAF2996833.1"/>
    <property type="molecule type" value="Genomic_DNA"/>
</dbReference>
<evidence type="ECO:0000313" key="2">
    <source>
        <dbReference type="EMBL" id="KAF2996833.1"/>
    </source>
</evidence>
<dbReference type="OrthoDB" id="190265at2759"/>
<dbReference type="AlphaFoldDB" id="A0A9P4W3J3"/>
<reference evidence="2" key="1">
    <citation type="submission" date="2019-04" db="EMBL/GenBank/DDBJ databases">
        <title>Sequencing of skin fungus with MAO and IRED activity.</title>
        <authorList>
            <person name="Marsaioli A.J."/>
            <person name="Bonatto J.M.C."/>
            <person name="Reis Junior O."/>
        </authorList>
    </citation>
    <scope>NUCLEOTIDE SEQUENCE</scope>
    <source>
        <strain evidence="2">30M1</strain>
    </source>
</reference>
<protein>
    <recommendedName>
        <fullName evidence="4">F-box domain-containing protein</fullName>
    </recommendedName>
</protein>
<organism evidence="2 3">
    <name type="scientific">Curvularia kusanoi</name>
    <name type="common">Cochliobolus kusanoi</name>
    <dbReference type="NCBI Taxonomy" id="90978"/>
    <lineage>
        <taxon>Eukaryota</taxon>
        <taxon>Fungi</taxon>
        <taxon>Dikarya</taxon>
        <taxon>Ascomycota</taxon>
        <taxon>Pezizomycotina</taxon>
        <taxon>Dothideomycetes</taxon>
        <taxon>Pleosporomycetidae</taxon>
        <taxon>Pleosporales</taxon>
        <taxon>Pleosporineae</taxon>
        <taxon>Pleosporaceae</taxon>
        <taxon>Curvularia</taxon>
    </lineage>
</organism>